<dbReference type="GO" id="GO:0016491">
    <property type="term" value="F:oxidoreductase activity"/>
    <property type="evidence" value="ECO:0007669"/>
    <property type="project" value="InterPro"/>
</dbReference>
<evidence type="ECO:0000259" key="1">
    <source>
        <dbReference type="SMART" id="SM00829"/>
    </source>
</evidence>
<dbReference type="HOGENOM" id="CLU_026673_7_0_11"/>
<dbReference type="SUPFAM" id="SSF51735">
    <property type="entry name" value="NAD(P)-binding Rossmann-fold domains"/>
    <property type="match status" value="1"/>
</dbReference>
<dbReference type="Pfam" id="PF00107">
    <property type="entry name" value="ADH_zinc_N"/>
    <property type="match status" value="1"/>
</dbReference>
<dbReference type="InterPro" id="IPR013149">
    <property type="entry name" value="ADH-like_C"/>
</dbReference>
<dbReference type="STRING" id="521096.Tpau_1661"/>
<dbReference type="Gene3D" id="3.40.50.720">
    <property type="entry name" value="NAD(P)-binding Rossmann-like Domain"/>
    <property type="match status" value="1"/>
</dbReference>
<organism evidence="2 3">
    <name type="scientific">Tsukamurella paurometabola (strain ATCC 8368 / DSM 20162 / CCUG 35730 / CIP 100753 / JCM 10117 / KCTC 9821 / NBRC 16120 / NCIMB 702349 / NCTC 13040)</name>
    <name type="common">Corynebacterium paurometabolum</name>
    <dbReference type="NCBI Taxonomy" id="521096"/>
    <lineage>
        <taxon>Bacteria</taxon>
        <taxon>Bacillati</taxon>
        <taxon>Actinomycetota</taxon>
        <taxon>Actinomycetes</taxon>
        <taxon>Mycobacteriales</taxon>
        <taxon>Tsukamurellaceae</taxon>
        <taxon>Tsukamurella</taxon>
    </lineage>
</organism>
<protein>
    <submittedName>
        <fullName evidence="2">Alcohol dehydrogenase zinc-binding domain protein</fullName>
    </submittedName>
</protein>
<dbReference type="KEGG" id="tpr:Tpau_1661"/>
<evidence type="ECO:0000313" key="2">
    <source>
        <dbReference type="EMBL" id="ADG78281.1"/>
    </source>
</evidence>
<dbReference type="RefSeq" id="WP_013126310.1">
    <property type="nucleotide sequence ID" value="NC_014158.1"/>
</dbReference>
<dbReference type="eggNOG" id="COG0604">
    <property type="taxonomic scope" value="Bacteria"/>
</dbReference>
<accession>D5UYH4</accession>
<dbReference type="InterPro" id="IPR051397">
    <property type="entry name" value="Zn-ADH-like_protein"/>
</dbReference>
<dbReference type="EMBL" id="CP001966">
    <property type="protein sequence ID" value="ADG78281.1"/>
    <property type="molecule type" value="Genomic_DNA"/>
</dbReference>
<reference evidence="2 3" key="2">
    <citation type="journal article" date="2011" name="Stand. Genomic Sci.">
        <title>Complete genome sequence of Tsukamurella paurometabola type strain (no. 33).</title>
        <authorList>
            <person name="Munk A.C."/>
            <person name="Lapidus A."/>
            <person name="Lucas S."/>
            <person name="Nolan M."/>
            <person name="Tice H."/>
            <person name="Cheng J.F."/>
            <person name="Del Rio T.G."/>
            <person name="Goodwin L."/>
            <person name="Pitluck S."/>
            <person name="Liolios K."/>
            <person name="Huntemann M."/>
            <person name="Ivanova N."/>
            <person name="Mavromatis K."/>
            <person name="Mikhailova N."/>
            <person name="Pati A."/>
            <person name="Chen A."/>
            <person name="Palaniappan K."/>
            <person name="Tapia R."/>
            <person name="Han C."/>
            <person name="Land M."/>
            <person name="Hauser L."/>
            <person name="Chang Y.J."/>
            <person name="Jeffries C.D."/>
            <person name="Brettin T."/>
            <person name="Yasawong M."/>
            <person name="Brambilla E.M."/>
            <person name="Rohde M."/>
            <person name="Sikorski J."/>
            <person name="Goker M."/>
            <person name="Detter J.C."/>
            <person name="Woyke T."/>
            <person name="Bristow J."/>
            <person name="Eisen J.A."/>
            <person name="Markowitz V."/>
            <person name="Hugenholtz P."/>
            <person name="Kyrpides N.C."/>
            <person name="Klenk H.P."/>
        </authorList>
    </citation>
    <scope>NUCLEOTIDE SEQUENCE [LARGE SCALE GENOMIC DNA]</scope>
    <source>
        <strain evidence="3">ATCC 8368 / DSM 20162 / CCUG 35730 / CIP 100753 / JCM 10117 / KCTC 9821 / NBRC 16120 / NCIMB 702349 / NCTC 13040</strain>
    </source>
</reference>
<dbReference type="InterPro" id="IPR011032">
    <property type="entry name" value="GroES-like_sf"/>
</dbReference>
<dbReference type="InterPro" id="IPR020843">
    <property type="entry name" value="ER"/>
</dbReference>
<sequence>MKAVIATYAETPVLADLPAPTPSDVLIPVHMSAVALHNLTRGVADGRHYASPADPGFVIGVDGVGITADGRRVYVTTPGTAAEVVHVPESALTEVPDGLDDVQAAAAVNAVMSSWMAMTVRTQVRPGQTVLVLGATGGSGRPAVAVARHLGARVIAAGRNAETLAAVGADATIDLTAPEGEVAAALGAEKIDVVLDYLWGRPAELTLAALAHRGPAEFVQVGTMAGAEIALPGALLRSTDIRLLGSGFGSFTLDELAAARPHILDAIRGLGITMDVDPVPAERIAEIWRRDPAGKRVVLTLR</sequence>
<name>D5UYH4_TSUPD</name>
<feature type="domain" description="Enoyl reductase (ER)" evidence="1">
    <location>
        <begin position="3"/>
        <end position="298"/>
    </location>
</feature>
<evidence type="ECO:0000313" key="3">
    <source>
        <dbReference type="Proteomes" id="UP000001213"/>
    </source>
</evidence>
<dbReference type="InterPro" id="IPR036291">
    <property type="entry name" value="NAD(P)-bd_dom_sf"/>
</dbReference>
<dbReference type="Proteomes" id="UP000001213">
    <property type="component" value="Chromosome"/>
</dbReference>
<dbReference type="SMART" id="SM00829">
    <property type="entry name" value="PKS_ER"/>
    <property type="match status" value="1"/>
</dbReference>
<dbReference type="PANTHER" id="PTHR43677">
    <property type="entry name" value="SHORT-CHAIN DEHYDROGENASE/REDUCTASE"/>
    <property type="match status" value="1"/>
</dbReference>
<dbReference type="PANTHER" id="PTHR43677:SF11">
    <property type="entry name" value="ZINC-CONTAINING ALCOHOL DEHYDROGENASE"/>
    <property type="match status" value="1"/>
</dbReference>
<reference evidence="3" key="1">
    <citation type="submission" date="2010-03" db="EMBL/GenBank/DDBJ databases">
        <title>The complete chromosome of Tsukamurella paurometabola DSM 20162.</title>
        <authorList>
            <consortium name="US DOE Joint Genome Institute (JGI-PGF)"/>
            <person name="Lucas S."/>
            <person name="Copeland A."/>
            <person name="Lapidus A."/>
            <person name="Glavina del Rio T."/>
            <person name="Dalin E."/>
            <person name="Tice H."/>
            <person name="Bruce D."/>
            <person name="Goodwin L."/>
            <person name="Pitluck S."/>
            <person name="Kyrpides N."/>
            <person name="Mavromatis K."/>
            <person name="Ivanova N."/>
            <person name="Mikhailova N."/>
            <person name="Munk A.C."/>
            <person name="Brettin T."/>
            <person name="Detter J.C."/>
            <person name="Tapia R."/>
            <person name="Han C."/>
            <person name="Larimer F."/>
            <person name="Land M."/>
            <person name="Hauser L."/>
            <person name="Markowitz V."/>
            <person name="Cheng J.-F."/>
            <person name="Hugenholtz P."/>
            <person name="Woyke T."/>
            <person name="Wu D."/>
            <person name="Jando M."/>
            <person name="Brambilla E."/>
            <person name="Klenk H.-P."/>
            <person name="Eisen J.A."/>
        </authorList>
    </citation>
    <scope>NUCLEOTIDE SEQUENCE [LARGE SCALE GENOMIC DNA]</scope>
    <source>
        <strain evidence="3">ATCC 8368 / DSM 20162 / CCUG 35730 / CIP 100753 / JCM 10117 / KCTC 9821 / NBRC 16120 / NCIMB 702349 / NCTC 13040</strain>
    </source>
</reference>
<dbReference type="SUPFAM" id="SSF50129">
    <property type="entry name" value="GroES-like"/>
    <property type="match status" value="1"/>
</dbReference>
<gene>
    <name evidence="2" type="ordered locus">Tpau_1661</name>
</gene>
<keyword evidence="3" id="KW-1185">Reference proteome</keyword>
<dbReference type="AlphaFoldDB" id="D5UYH4"/>
<proteinExistence type="predicted"/>
<dbReference type="Gene3D" id="3.90.180.10">
    <property type="entry name" value="Medium-chain alcohol dehydrogenases, catalytic domain"/>
    <property type="match status" value="1"/>
</dbReference>